<evidence type="ECO:0000256" key="15">
    <source>
        <dbReference type="RuleBase" id="RU004326"/>
    </source>
</evidence>
<evidence type="ECO:0000256" key="3">
    <source>
        <dbReference type="ARBA" id="ARBA00005164"/>
    </source>
</evidence>
<protein>
    <recommendedName>
        <fullName evidence="12">Phosphoglucomutase</fullName>
        <ecNumber evidence="6">5.4.2.2</ecNumber>
    </recommendedName>
    <alternativeName>
        <fullName evidence="14">Alpha-phosphoglucomutase</fullName>
    </alternativeName>
    <alternativeName>
        <fullName evidence="13">Glucose phosphomutase</fullName>
    </alternativeName>
</protein>
<keyword evidence="10 15" id="KW-0460">Magnesium</keyword>
<proteinExistence type="inferred from homology"/>
<dbReference type="RefSeq" id="WP_380703453.1">
    <property type="nucleotide sequence ID" value="NZ_JBHSAP010000009.1"/>
</dbReference>
<evidence type="ECO:0000256" key="7">
    <source>
        <dbReference type="ARBA" id="ARBA00022526"/>
    </source>
</evidence>
<dbReference type="Pfam" id="PF02879">
    <property type="entry name" value="PGM_PMM_II"/>
    <property type="match status" value="1"/>
</dbReference>
<sequence length="562" mass="62919">MNSIYQRWLQFQQLDPGLKKELRSLTTVEIEDAFYRRLEFGTAGMRGLLGPGTNRMNRYTVRRTTTGLARNLASLGEQIREKGVVIAYDSRRFSREFAEEAAGVLAHHQIRTYLFPELRPTPILSFAVRYLKASAGIMITASHNPAEYNGYKLYGEDGAQLPPHKVEAILREMEAIQDELTLATLPLHEGIETGWIQIIGDEVDQAYTQCVLSLSLQGKTEANSELKIVFTPLHGTGNLPVRRVLGELGFTSLHTVPEQEAPDPGFSTVSSPNPEEHQAFSLALEQARKQDADLVIGTDPDADRLGLYAKNAEGEFTTFNGNQIGALLLHYVLEQRKAKGILPEKGRVLKSIVTSDLGRAIATSYGVETEDTLTGFKYIAERIEAFGQEGPSFLFGYEESYGYLLGGFVRDKDAVQAAMMCCEMAAFYKRQGQTLDRVLEELFSIHGAYEESLLSFTFQGKEGLSRMMAIMDDLRHRPFDEIGGLAVRELKDYSQGIDGLPAANVLKYRCKDGSWIAVRPSGTEPKIKFYFSTVADNRKAAQDKMDRMKNFLHIRMNLSHLR</sequence>
<evidence type="ECO:0000256" key="11">
    <source>
        <dbReference type="ARBA" id="ARBA00023235"/>
    </source>
</evidence>
<evidence type="ECO:0000259" key="20">
    <source>
        <dbReference type="Pfam" id="PF02880"/>
    </source>
</evidence>
<feature type="domain" description="Alpha-D-phosphohexomutase alpha/beta/alpha" evidence="18">
    <location>
        <begin position="38"/>
        <end position="177"/>
    </location>
</feature>
<evidence type="ECO:0000256" key="12">
    <source>
        <dbReference type="ARBA" id="ARBA00039995"/>
    </source>
</evidence>
<evidence type="ECO:0000256" key="14">
    <source>
        <dbReference type="ARBA" id="ARBA00041467"/>
    </source>
</evidence>
<feature type="domain" description="Alpha-D-phosphohexomutase alpha/beta/alpha" evidence="20">
    <location>
        <begin position="320"/>
        <end position="443"/>
    </location>
</feature>
<evidence type="ECO:0000313" key="22">
    <source>
        <dbReference type="Proteomes" id="UP001595843"/>
    </source>
</evidence>
<evidence type="ECO:0000256" key="4">
    <source>
        <dbReference type="ARBA" id="ARBA00005189"/>
    </source>
</evidence>
<evidence type="ECO:0000259" key="18">
    <source>
        <dbReference type="Pfam" id="PF02878"/>
    </source>
</evidence>
<evidence type="ECO:0000256" key="16">
    <source>
        <dbReference type="SAM" id="MobiDB-lite"/>
    </source>
</evidence>
<dbReference type="InterPro" id="IPR005845">
    <property type="entry name" value="A-D-PHexomutase_a/b/a-II"/>
</dbReference>
<dbReference type="Pfam" id="PF00408">
    <property type="entry name" value="PGM_PMM_IV"/>
    <property type="match status" value="1"/>
</dbReference>
<comment type="pathway">
    <text evidence="4">Lipid metabolism.</text>
</comment>
<comment type="catalytic activity">
    <reaction evidence="1">
        <text>alpha-D-glucose 1-phosphate = alpha-D-glucose 6-phosphate</text>
        <dbReference type="Rhea" id="RHEA:23536"/>
        <dbReference type="ChEBI" id="CHEBI:58225"/>
        <dbReference type="ChEBI" id="CHEBI:58601"/>
        <dbReference type="EC" id="5.4.2.2"/>
    </reaction>
</comment>
<dbReference type="SUPFAM" id="SSF55957">
    <property type="entry name" value="Phosphoglucomutase, C-terminal domain"/>
    <property type="match status" value="1"/>
</dbReference>
<evidence type="ECO:0000256" key="10">
    <source>
        <dbReference type="ARBA" id="ARBA00022842"/>
    </source>
</evidence>
<dbReference type="Proteomes" id="UP001595843">
    <property type="component" value="Unassembled WGS sequence"/>
</dbReference>
<dbReference type="InterPro" id="IPR016066">
    <property type="entry name" value="A-D-PHexomutase_CS"/>
</dbReference>
<dbReference type="InterPro" id="IPR036900">
    <property type="entry name" value="A-D-PHexomutase_C_sf"/>
</dbReference>
<evidence type="ECO:0000256" key="8">
    <source>
        <dbReference type="ARBA" id="ARBA00022553"/>
    </source>
</evidence>
<evidence type="ECO:0000259" key="19">
    <source>
        <dbReference type="Pfam" id="PF02879"/>
    </source>
</evidence>
<dbReference type="Gene3D" id="3.30.310.50">
    <property type="entry name" value="Alpha-D-phosphohexomutase, C-terminal domain"/>
    <property type="match status" value="1"/>
</dbReference>
<evidence type="ECO:0000256" key="5">
    <source>
        <dbReference type="ARBA" id="ARBA00010231"/>
    </source>
</evidence>
<keyword evidence="7" id="KW-0313">Glucose metabolism</keyword>
<reference evidence="22" key="1">
    <citation type="journal article" date="2019" name="Int. J. Syst. Evol. Microbiol.">
        <title>The Global Catalogue of Microorganisms (GCM) 10K type strain sequencing project: providing services to taxonomists for standard genome sequencing and annotation.</title>
        <authorList>
            <consortium name="The Broad Institute Genomics Platform"/>
            <consortium name="The Broad Institute Genome Sequencing Center for Infectious Disease"/>
            <person name="Wu L."/>
            <person name="Ma J."/>
        </authorList>
    </citation>
    <scope>NUCLEOTIDE SEQUENCE [LARGE SCALE GENOMIC DNA]</scope>
    <source>
        <strain evidence="22">IBRC-M 10813</strain>
    </source>
</reference>
<evidence type="ECO:0000256" key="9">
    <source>
        <dbReference type="ARBA" id="ARBA00022723"/>
    </source>
</evidence>
<dbReference type="InterPro" id="IPR005843">
    <property type="entry name" value="A-D-PHexomutase_C"/>
</dbReference>
<dbReference type="EMBL" id="JBHSAP010000009">
    <property type="protein sequence ID" value="MFC4076474.1"/>
    <property type="molecule type" value="Genomic_DNA"/>
</dbReference>
<comment type="similarity">
    <text evidence="5 15">Belongs to the phosphohexose mutase family.</text>
</comment>
<dbReference type="Pfam" id="PF02878">
    <property type="entry name" value="PGM_PMM_I"/>
    <property type="match status" value="1"/>
</dbReference>
<organism evidence="21 22">
    <name type="scientific">Salinithrix halophila</name>
    <dbReference type="NCBI Taxonomy" id="1485204"/>
    <lineage>
        <taxon>Bacteria</taxon>
        <taxon>Bacillati</taxon>
        <taxon>Bacillota</taxon>
        <taxon>Bacilli</taxon>
        <taxon>Bacillales</taxon>
        <taxon>Thermoactinomycetaceae</taxon>
        <taxon>Salinithrix</taxon>
    </lineage>
</organism>
<dbReference type="InterPro" id="IPR005846">
    <property type="entry name" value="A-D-PHexomutase_a/b/a-III"/>
</dbReference>
<dbReference type="PROSITE" id="PS00710">
    <property type="entry name" value="PGM_PMM"/>
    <property type="match status" value="1"/>
</dbReference>
<feature type="domain" description="Alpha-D-phosphohexomutase alpha/beta/alpha" evidence="19">
    <location>
        <begin position="206"/>
        <end position="309"/>
    </location>
</feature>
<name>A0ABV8JCW9_9BACL</name>
<dbReference type="CDD" id="cd05799">
    <property type="entry name" value="PGM2"/>
    <property type="match status" value="1"/>
</dbReference>
<evidence type="ECO:0000256" key="1">
    <source>
        <dbReference type="ARBA" id="ARBA00000443"/>
    </source>
</evidence>
<comment type="pathway">
    <text evidence="3">Glycolipid metabolism; diglucosyl-diacylglycerol biosynthesis.</text>
</comment>
<dbReference type="SUPFAM" id="SSF53738">
    <property type="entry name" value="Phosphoglucomutase, first 3 domains"/>
    <property type="match status" value="3"/>
</dbReference>
<evidence type="ECO:0000256" key="6">
    <source>
        <dbReference type="ARBA" id="ARBA00012728"/>
    </source>
</evidence>
<dbReference type="PANTHER" id="PTHR45745">
    <property type="entry name" value="PHOSPHOMANNOMUTASE 45A"/>
    <property type="match status" value="1"/>
</dbReference>
<accession>A0ABV8JCW9</accession>
<dbReference type="PANTHER" id="PTHR45745:SF1">
    <property type="entry name" value="PHOSPHOGLUCOMUTASE 2B-RELATED"/>
    <property type="match status" value="1"/>
</dbReference>
<evidence type="ECO:0000313" key="21">
    <source>
        <dbReference type="EMBL" id="MFC4076474.1"/>
    </source>
</evidence>
<feature type="region of interest" description="Disordered" evidence="16">
    <location>
        <begin position="257"/>
        <end position="278"/>
    </location>
</feature>
<keyword evidence="22" id="KW-1185">Reference proteome</keyword>
<feature type="domain" description="Alpha-D-phosphohexomutase C-terminal" evidence="17">
    <location>
        <begin position="502"/>
        <end position="541"/>
    </location>
</feature>
<keyword evidence="9 15" id="KW-0479">Metal-binding</keyword>
<keyword evidence="8" id="KW-0597">Phosphoprotein</keyword>
<evidence type="ECO:0000259" key="17">
    <source>
        <dbReference type="Pfam" id="PF00408"/>
    </source>
</evidence>
<keyword evidence="11 21" id="KW-0413">Isomerase</keyword>
<dbReference type="InterPro" id="IPR016055">
    <property type="entry name" value="A-D-PHexomutase_a/b/a-I/II/III"/>
</dbReference>
<evidence type="ECO:0000256" key="13">
    <source>
        <dbReference type="ARBA" id="ARBA00041398"/>
    </source>
</evidence>
<evidence type="ECO:0000256" key="2">
    <source>
        <dbReference type="ARBA" id="ARBA00001946"/>
    </source>
</evidence>
<keyword evidence="7" id="KW-0119">Carbohydrate metabolism</keyword>
<dbReference type="InterPro" id="IPR005844">
    <property type="entry name" value="A-D-PHexomutase_a/b/a-I"/>
</dbReference>
<dbReference type="InterPro" id="IPR005841">
    <property type="entry name" value="Alpha-D-phosphohexomutase_SF"/>
</dbReference>
<dbReference type="PRINTS" id="PR00509">
    <property type="entry name" value="PGMPMM"/>
</dbReference>
<gene>
    <name evidence="21" type="ORF">ACFOUO_06580</name>
</gene>
<comment type="caution">
    <text evidence="21">The sequence shown here is derived from an EMBL/GenBank/DDBJ whole genome shotgun (WGS) entry which is preliminary data.</text>
</comment>
<dbReference type="Pfam" id="PF02880">
    <property type="entry name" value="PGM_PMM_III"/>
    <property type="match status" value="1"/>
</dbReference>
<dbReference type="GO" id="GO:0016853">
    <property type="term" value="F:isomerase activity"/>
    <property type="evidence" value="ECO:0007669"/>
    <property type="project" value="UniProtKB-KW"/>
</dbReference>
<comment type="cofactor">
    <cofactor evidence="2">
        <name>Mg(2+)</name>
        <dbReference type="ChEBI" id="CHEBI:18420"/>
    </cofactor>
</comment>
<dbReference type="Gene3D" id="3.40.120.10">
    <property type="entry name" value="Alpha-D-Glucose-1,6-Bisphosphate, subunit A, domain 3"/>
    <property type="match status" value="3"/>
</dbReference>
<dbReference type="EC" id="5.4.2.2" evidence="6"/>